<protein>
    <submittedName>
        <fullName evidence="3">ISIP2 protein</fullName>
    </submittedName>
</protein>
<dbReference type="EMBL" id="AGNL01024580">
    <property type="protein sequence ID" value="EJK58661.1"/>
    <property type="molecule type" value="Genomic_DNA"/>
</dbReference>
<sequence>MNPNPNGRPTDGGAAEEPNTDIGPEGGVDGPRWHSPLQQRLSSIPHLTSVAAGFYRSDLINGFEISVDRDRSMMSEFAVAPGSIDNVGRRAIGIALRPQHFIGDILGMNRCHGSYYGVPSSSPAAMTTYLHDFGLELACRPVSTGHCGPRSSQHFVLPVLARFRNSSMRVTHLCCVAVRAESRLGTPLHRTLAFLPSWDDATTAPRSERGSKRMRLINAFSFLVTGTLLPIACGQRPPGCKVPFGPDNCDVADYCRIDLDQAAMEGELAKLTEDSFQKAREIYENGGHSMPLAELTLATPLTQVALKGANVTGYSEDGLYVAGRVHIDRDAGSASLQFEYTDPLLCQVGGLGEGDVRVSGCLAADGVVSLEFGDYQYAYNPLEGNKNGRTLATISQMSGPDSCVYGSCAELYTDYYGLEFFANEWINAAFEQRQTNFENGVVDFSQIGFDGRAKAISKGTVVLSTFVEINRLLTKSVESCRDLNMDDALHFLRAAKCMYTGSLVGHSEDYISGGELLFTLADKMCVSFRVGDGLRSTLYSEIGCPHFTLVLQTCGANGDELSGTSQVNSVITMAFQFGEDALSMPSIREGCPIFIEIVEPITSWLYVPIIQGALRSSYRMESNATDEREYVEGTTYAAALLPRIHALGGSSLAQRLHDMMKAESFYDATRVKSILEVGLYPTLPGFSCTHIGGLYDPERRTYVNGLEPCEEVEIPEEEEEEKEEKEEEWEPVEEEEPLRPSLEYFVFAKNNACPCKGDSCGPGTSSVDWYSNSISLEDCATYCLQYQFLGGALKGFTFESQDNMFAAGFSGRLLEQAEEGISDDVLMRDDDNEDDILLDDALNGDNNVVLNPSSGVVSTQDGWVPPRNIGNALSYQAHCYYFAEERHYHYEDLVDDFMDDRITDDDEMENEGWIIDNDDDKHALSYSEDELSNMSVQYDSCGVEGGQQFVRFHLCTGTECQSCSSSFTEHKVDMSTFLHLLVDYYGERQYRYCQSCDICLESRLEQNESPQHCIQTDPDTCYEECQLIKNMEENGYMDGADLIDCQLIYEDEEESLYAGPLCSSGGSGIKIGLFEDDLCEIQDSREVEDYLKSEDGYAVKISYSLLKKTFLDCSSCSNEDALYDTGRRLEQFAPLTKEMCTDLMAASSSGSLSSDWPAGMADAGLSSIQYHSCGVDNGRQFVKYHSCSGARCQSCDSSTADEYVVDLNKYLEVLAEHYQEEQQRYCDICNECVGDENDGAFNPWAIQMNEYCERMVGCYDECQFMTNMEENGYIEDFELVECQVVHEGATSSLYAGPLCSPDGSSITIGLFADELCQIPDERDVEEFLMVQDGSKLKIDYTLLDMSLGCSGCDHEYAFRRRRLDEEQADEQMCTDLKMFSQIVSTQSHESVAPSLAPFFNFTGSGGSASGTALNEHDGIYVTGPTDDLEGSEMGPDMLGQSSDKLPSSKPSESDVVSPEVEFPEAEEEYPSSTQVIVISTACIAPLVAYWLNL</sequence>
<dbReference type="OrthoDB" id="436015at2759"/>
<proteinExistence type="predicted"/>
<dbReference type="eggNOG" id="ENOG502S3NP">
    <property type="taxonomic scope" value="Eukaryota"/>
</dbReference>
<feature type="region of interest" description="Disordered" evidence="1">
    <location>
        <begin position="1424"/>
        <end position="1469"/>
    </location>
</feature>
<dbReference type="InterPro" id="IPR049223">
    <property type="entry name" value="DUF6820"/>
</dbReference>
<gene>
    <name evidence="3" type="ORF">THAOC_21195</name>
</gene>
<dbReference type="Pfam" id="PF20699">
    <property type="entry name" value="DUF6820"/>
    <property type="match status" value="1"/>
</dbReference>
<feature type="region of interest" description="Disordered" evidence="1">
    <location>
        <begin position="712"/>
        <end position="735"/>
    </location>
</feature>
<comment type="caution">
    <text evidence="3">The sequence shown here is derived from an EMBL/GenBank/DDBJ whole genome shotgun (WGS) entry which is preliminary data.</text>
</comment>
<feature type="compositionally biased region" description="Polar residues" evidence="1">
    <location>
        <begin position="1439"/>
        <end position="1450"/>
    </location>
</feature>
<reference evidence="3 4" key="1">
    <citation type="journal article" date="2012" name="Genome Biol.">
        <title>Genome and low-iron response of an oceanic diatom adapted to chronic iron limitation.</title>
        <authorList>
            <person name="Lommer M."/>
            <person name="Specht M."/>
            <person name="Roy A.S."/>
            <person name="Kraemer L."/>
            <person name="Andreson R."/>
            <person name="Gutowska M.A."/>
            <person name="Wolf J."/>
            <person name="Bergner S.V."/>
            <person name="Schilhabel M.B."/>
            <person name="Klostermeier U.C."/>
            <person name="Beiko R.G."/>
            <person name="Rosenstiel P."/>
            <person name="Hippler M."/>
            <person name="Laroche J."/>
        </authorList>
    </citation>
    <scope>NUCLEOTIDE SEQUENCE [LARGE SCALE GENOMIC DNA]</scope>
    <source>
        <strain evidence="3 4">CCMP1005</strain>
    </source>
</reference>
<name>K0SCM1_THAOC</name>
<evidence type="ECO:0000259" key="2">
    <source>
        <dbReference type="Pfam" id="PF20699"/>
    </source>
</evidence>
<keyword evidence="4" id="KW-1185">Reference proteome</keyword>
<organism evidence="3 4">
    <name type="scientific">Thalassiosira oceanica</name>
    <name type="common">Marine diatom</name>
    <dbReference type="NCBI Taxonomy" id="159749"/>
    <lineage>
        <taxon>Eukaryota</taxon>
        <taxon>Sar</taxon>
        <taxon>Stramenopiles</taxon>
        <taxon>Ochrophyta</taxon>
        <taxon>Bacillariophyta</taxon>
        <taxon>Coscinodiscophyceae</taxon>
        <taxon>Thalassiosirophycidae</taxon>
        <taxon>Thalassiosirales</taxon>
        <taxon>Thalassiosiraceae</taxon>
        <taxon>Thalassiosira</taxon>
    </lineage>
</organism>
<feature type="domain" description="DUF6820" evidence="2">
    <location>
        <begin position="66"/>
        <end position="116"/>
    </location>
</feature>
<accession>K0SCM1</accession>
<evidence type="ECO:0000256" key="1">
    <source>
        <dbReference type="SAM" id="MobiDB-lite"/>
    </source>
</evidence>
<feature type="region of interest" description="Disordered" evidence="1">
    <location>
        <begin position="1"/>
        <end position="36"/>
    </location>
</feature>
<dbReference type="Proteomes" id="UP000266841">
    <property type="component" value="Unassembled WGS sequence"/>
</dbReference>
<evidence type="ECO:0000313" key="3">
    <source>
        <dbReference type="EMBL" id="EJK58661.1"/>
    </source>
</evidence>
<evidence type="ECO:0000313" key="4">
    <source>
        <dbReference type="Proteomes" id="UP000266841"/>
    </source>
</evidence>